<name>A0A285BUG4_9PROT</name>
<organism evidence="1 2">
    <name type="scientific">Nitrosomonas ureae</name>
    <dbReference type="NCBI Taxonomy" id="44577"/>
    <lineage>
        <taxon>Bacteria</taxon>
        <taxon>Pseudomonadati</taxon>
        <taxon>Pseudomonadota</taxon>
        <taxon>Betaproteobacteria</taxon>
        <taxon>Nitrosomonadales</taxon>
        <taxon>Nitrosomonadaceae</taxon>
        <taxon>Nitrosomonas</taxon>
    </lineage>
</organism>
<evidence type="ECO:0000313" key="2">
    <source>
        <dbReference type="Proteomes" id="UP000242498"/>
    </source>
</evidence>
<proteinExistence type="predicted"/>
<reference evidence="1 2" key="1">
    <citation type="submission" date="2017-08" db="EMBL/GenBank/DDBJ databases">
        <authorList>
            <person name="de Groot N.N."/>
        </authorList>
    </citation>
    <scope>NUCLEOTIDE SEQUENCE [LARGE SCALE GENOMIC DNA]</scope>
    <source>
        <strain evidence="1 2">Nm15</strain>
    </source>
</reference>
<protein>
    <submittedName>
        <fullName evidence="1">Uncharacterized protein</fullName>
    </submittedName>
</protein>
<dbReference type="AlphaFoldDB" id="A0A285BUG4"/>
<dbReference type="EMBL" id="LT907782">
    <property type="protein sequence ID" value="SNX58859.1"/>
    <property type="molecule type" value="Genomic_DNA"/>
</dbReference>
<gene>
    <name evidence="1" type="ORF">SAMN06296273_0323</name>
</gene>
<accession>A0A285BUG4</accession>
<dbReference type="RefSeq" id="WP_096291721.1">
    <property type="nucleotide sequence ID" value="NZ_LT907782.1"/>
</dbReference>
<dbReference type="Proteomes" id="UP000242498">
    <property type="component" value="Chromosome I"/>
</dbReference>
<evidence type="ECO:0000313" key="1">
    <source>
        <dbReference type="EMBL" id="SNX58859.1"/>
    </source>
</evidence>
<sequence>MYFDKIYKLQTGVSFKISTFALQELIANAITRQKFPELKSIRSTTDLHDYLSVIVCDGVEGLIDRRQRWLDHKIKSALTAGHPVSFHNFCNLFWRNLDEDDPDGDEWHQLMASDQFYLQLTILLNKLRIVERSLLQHKDITPDLFLGST</sequence>
<dbReference type="OrthoDB" id="8546809at2"/>